<keyword evidence="2" id="KW-1185">Reference proteome</keyword>
<dbReference type="Proteomes" id="UP000298030">
    <property type="component" value="Unassembled WGS sequence"/>
</dbReference>
<sequence>MATIKYQYWGGFTLALGSRADSGSFEVAQLCGIRAKFETRSATFKDLAQLCDRRSNSCDGECNSFGLYNLLEVMEVSQHIPLARLRPAPSVPSAIVVHPGDPDP</sequence>
<protein>
    <submittedName>
        <fullName evidence="1">Uncharacterized protein</fullName>
    </submittedName>
</protein>
<accession>A0A4Y7TRT1</accession>
<name>A0A4Y7TRT1_COPMI</name>
<evidence type="ECO:0000313" key="2">
    <source>
        <dbReference type="Proteomes" id="UP000298030"/>
    </source>
</evidence>
<dbReference type="EMBL" id="QPFP01000006">
    <property type="protein sequence ID" value="TEB36282.1"/>
    <property type="molecule type" value="Genomic_DNA"/>
</dbReference>
<evidence type="ECO:0000313" key="1">
    <source>
        <dbReference type="EMBL" id="TEB36282.1"/>
    </source>
</evidence>
<comment type="caution">
    <text evidence="1">The sequence shown here is derived from an EMBL/GenBank/DDBJ whole genome shotgun (WGS) entry which is preliminary data.</text>
</comment>
<gene>
    <name evidence="1" type="ORF">FA13DRAFT_1706518</name>
</gene>
<dbReference type="AlphaFoldDB" id="A0A4Y7TRT1"/>
<proteinExistence type="predicted"/>
<reference evidence="1 2" key="1">
    <citation type="journal article" date="2019" name="Nat. Ecol. Evol.">
        <title>Megaphylogeny resolves global patterns of mushroom evolution.</title>
        <authorList>
            <person name="Varga T."/>
            <person name="Krizsan K."/>
            <person name="Foldi C."/>
            <person name="Dima B."/>
            <person name="Sanchez-Garcia M."/>
            <person name="Sanchez-Ramirez S."/>
            <person name="Szollosi G.J."/>
            <person name="Szarkandi J.G."/>
            <person name="Papp V."/>
            <person name="Albert L."/>
            <person name="Andreopoulos W."/>
            <person name="Angelini C."/>
            <person name="Antonin V."/>
            <person name="Barry K.W."/>
            <person name="Bougher N.L."/>
            <person name="Buchanan P."/>
            <person name="Buyck B."/>
            <person name="Bense V."/>
            <person name="Catcheside P."/>
            <person name="Chovatia M."/>
            <person name="Cooper J."/>
            <person name="Damon W."/>
            <person name="Desjardin D."/>
            <person name="Finy P."/>
            <person name="Geml J."/>
            <person name="Haridas S."/>
            <person name="Hughes K."/>
            <person name="Justo A."/>
            <person name="Karasinski D."/>
            <person name="Kautmanova I."/>
            <person name="Kiss B."/>
            <person name="Kocsube S."/>
            <person name="Kotiranta H."/>
            <person name="LaButti K.M."/>
            <person name="Lechner B.E."/>
            <person name="Liimatainen K."/>
            <person name="Lipzen A."/>
            <person name="Lukacs Z."/>
            <person name="Mihaltcheva S."/>
            <person name="Morgado L.N."/>
            <person name="Niskanen T."/>
            <person name="Noordeloos M.E."/>
            <person name="Ohm R.A."/>
            <person name="Ortiz-Santana B."/>
            <person name="Ovrebo C."/>
            <person name="Racz N."/>
            <person name="Riley R."/>
            <person name="Savchenko A."/>
            <person name="Shiryaev A."/>
            <person name="Soop K."/>
            <person name="Spirin V."/>
            <person name="Szebenyi C."/>
            <person name="Tomsovsky M."/>
            <person name="Tulloss R.E."/>
            <person name="Uehling J."/>
            <person name="Grigoriev I.V."/>
            <person name="Vagvolgyi C."/>
            <person name="Papp T."/>
            <person name="Martin F.M."/>
            <person name="Miettinen O."/>
            <person name="Hibbett D.S."/>
            <person name="Nagy L.G."/>
        </authorList>
    </citation>
    <scope>NUCLEOTIDE SEQUENCE [LARGE SCALE GENOMIC DNA]</scope>
    <source>
        <strain evidence="1 2">FP101781</strain>
    </source>
</reference>
<organism evidence="1 2">
    <name type="scientific">Coprinellus micaceus</name>
    <name type="common">Glistening ink-cap mushroom</name>
    <name type="synonym">Coprinus micaceus</name>
    <dbReference type="NCBI Taxonomy" id="71717"/>
    <lineage>
        <taxon>Eukaryota</taxon>
        <taxon>Fungi</taxon>
        <taxon>Dikarya</taxon>
        <taxon>Basidiomycota</taxon>
        <taxon>Agaricomycotina</taxon>
        <taxon>Agaricomycetes</taxon>
        <taxon>Agaricomycetidae</taxon>
        <taxon>Agaricales</taxon>
        <taxon>Agaricineae</taxon>
        <taxon>Psathyrellaceae</taxon>
        <taxon>Coprinellus</taxon>
    </lineage>
</organism>